<keyword evidence="1" id="KW-0732">Signal</keyword>
<proteinExistence type="predicted"/>
<sequence>MYKKVLFYLFGISLILSLSACSNNDDDYVGYDYYAQNNGAVTYDGITKKIRYMNIFDTGKITSDGRKIWSIDLSSDYMNGGQNIIRTDVLFQADILVPGNMKLSGNYDMLDLNGRTFNFASYFEGVQIMGNEITSYEFKIKDEDFISGNLSLTVYNNNYAEVTVNAIDGYEGKNRPLNLWFKGNIN</sequence>
<dbReference type="HOGENOM" id="CLU_1453866_0_0_10"/>
<organism evidence="2 3">
    <name type="scientific">Weeksella virosa (strain ATCC 43766 / DSM 16922 / JCM 21250 / CCUG 30538 / CDC 9751 / IAM 14551 / NBRC 16016 / NCTC 11634 / CL345/78)</name>
    <dbReference type="NCBI Taxonomy" id="865938"/>
    <lineage>
        <taxon>Bacteria</taxon>
        <taxon>Pseudomonadati</taxon>
        <taxon>Bacteroidota</taxon>
        <taxon>Flavobacteriia</taxon>
        <taxon>Flavobacteriales</taxon>
        <taxon>Weeksellaceae</taxon>
        <taxon>Weeksella</taxon>
    </lineage>
</organism>
<dbReference type="Proteomes" id="UP000008641">
    <property type="component" value="Chromosome"/>
</dbReference>
<keyword evidence="3" id="KW-1185">Reference proteome</keyword>
<feature type="chain" id="PRO_5003257837" description="Lipid/polyisoprenoid-binding YceI-like domain-containing protein" evidence="1">
    <location>
        <begin position="21"/>
        <end position="186"/>
    </location>
</feature>
<dbReference type="OrthoDB" id="1440485at2"/>
<reference evidence="2 3" key="1">
    <citation type="journal article" date="2011" name="Stand. Genomic Sci.">
        <title>Complete genome sequence of Weeksella virosa type strain (9751).</title>
        <authorList>
            <person name="Lang E."/>
            <person name="Teshima H."/>
            <person name="Lucas S."/>
            <person name="Lapidus A."/>
            <person name="Hammon N."/>
            <person name="Deshpande S."/>
            <person name="Nolan M."/>
            <person name="Cheng J.F."/>
            <person name="Pitluck S."/>
            <person name="Liolios K."/>
            <person name="Pagani I."/>
            <person name="Mikhailova N."/>
            <person name="Ivanova N."/>
            <person name="Mavromatis K."/>
            <person name="Pati A."/>
            <person name="Tapia R."/>
            <person name="Han C."/>
            <person name="Goodwin L."/>
            <person name="Chen A."/>
            <person name="Palaniappan K."/>
            <person name="Land M."/>
            <person name="Hauser L."/>
            <person name="Chang Y.J."/>
            <person name="Jeffries C.D."/>
            <person name="Brambilla E.M."/>
            <person name="Kopitz M."/>
            <person name="Rohde M."/>
            <person name="Goker M."/>
            <person name="Tindall B.J."/>
            <person name="Detter J.C."/>
            <person name="Woyke T."/>
            <person name="Bristow J."/>
            <person name="Eisen J.A."/>
            <person name="Markowitz V."/>
            <person name="Hugenholtz P."/>
            <person name="Klenk H.P."/>
            <person name="Kyrpides N.C."/>
        </authorList>
    </citation>
    <scope>NUCLEOTIDE SEQUENCE [LARGE SCALE GENOMIC DNA]</scope>
    <source>
        <strain evidence="3">ATCC 43766 / DSM 16922 / JCM 21250 / NBRC 16016 / NCTC 11634 / CL345/78</strain>
    </source>
</reference>
<evidence type="ECO:0000256" key="1">
    <source>
        <dbReference type="SAM" id="SignalP"/>
    </source>
</evidence>
<protein>
    <recommendedName>
        <fullName evidence="4">Lipid/polyisoprenoid-binding YceI-like domain-containing protein</fullName>
    </recommendedName>
</protein>
<evidence type="ECO:0000313" key="2">
    <source>
        <dbReference type="EMBL" id="ADX68307.1"/>
    </source>
</evidence>
<evidence type="ECO:0008006" key="4">
    <source>
        <dbReference type="Google" id="ProtNLM"/>
    </source>
</evidence>
<feature type="signal peptide" evidence="1">
    <location>
        <begin position="1"/>
        <end position="20"/>
    </location>
</feature>
<accession>F0NZG0</accession>
<dbReference type="AlphaFoldDB" id="F0NZG0"/>
<dbReference type="PROSITE" id="PS51257">
    <property type="entry name" value="PROKAR_LIPOPROTEIN"/>
    <property type="match status" value="1"/>
</dbReference>
<dbReference type="KEGG" id="wvi:Weevi_1607"/>
<dbReference type="STRING" id="865938.Weevi_1607"/>
<evidence type="ECO:0000313" key="3">
    <source>
        <dbReference type="Proteomes" id="UP000008641"/>
    </source>
</evidence>
<gene>
    <name evidence="2" type="ordered locus">Weevi_1607</name>
</gene>
<reference evidence="3" key="2">
    <citation type="journal article" date="2011" name="Stand. Genomic Sci.">
        <title>Complete genome sequence of Weeksella virosa type strain (9751T).</title>
        <authorList>
            <person name="Lang E."/>
            <person name="Teshima H."/>
            <person name="Lucas S."/>
            <person name="Lapidus A."/>
            <person name="Hammon N."/>
            <person name="Deshpande S."/>
            <person name="Nolan M."/>
            <person name="Cheng J."/>
            <person name="Pitluck S."/>
            <person name="Liolios K."/>
            <person name="Pagani I."/>
            <person name="Mikhailova N."/>
            <person name="Ivanova N."/>
            <person name="Mavromatis K."/>
            <person name="Pati A."/>
            <person name="Tapia R."/>
            <person name="Han C."/>
            <person name="Goodwin L."/>
            <person name="Chen A."/>
            <person name="Palaniappan K."/>
            <person name="Land M."/>
            <person name="Hauser L."/>
            <person name="Chang Y."/>
            <person name="Jeffries C."/>
            <person name="Brambilla E."/>
            <person name="Kopitz M."/>
            <person name="Rohde M."/>
            <person name="Goker M."/>
            <person name="Tindall B."/>
            <person name="Detter J."/>
            <person name="Woyke T."/>
            <person name="Bristow J."/>
            <person name="Eisen J."/>
            <person name="Markowitz V."/>
            <person name="Hugenholtz P."/>
            <person name="Klenk H."/>
            <person name="Kyrpides N."/>
        </authorList>
    </citation>
    <scope>NUCLEOTIDE SEQUENCE [LARGE SCALE GENOMIC DNA]</scope>
    <source>
        <strain evidence="3">ATCC 43766 / DSM 16922 / JCM 21250 / NBRC 16016 / NCTC 11634 / CL345/78</strain>
    </source>
</reference>
<dbReference type="EMBL" id="CP002455">
    <property type="protein sequence ID" value="ADX68307.1"/>
    <property type="molecule type" value="Genomic_DNA"/>
</dbReference>
<name>F0NZG0_WEEVC</name>
<dbReference type="RefSeq" id="WP_013598696.1">
    <property type="nucleotide sequence ID" value="NC_015144.1"/>
</dbReference>